<dbReference type="CDD" id="cd11607">
    <property type="entry name" value="DENR_C"/>
    <property type="match status" value="1"/>
</dbReference>
<keyword evidence="15" id="KW-0328">Glycosyltransferase</keyword>
<keyword evidence="10 15" id="KW-0333">Golgi apparatus</keyword>
<dbReference type="InterPro" id="IPR001950">
    <property type="entry name" value="SUI1"/>
</dbReference>
<evidence type="ECO:0000259" key="17">
    <source>
        <dbReference type="PROSITE" id="PS50296"/>
    </source>
</evidence>
<dbReference type="InterPro" id="IPR048517">
    <property type="entry name" value="DENR_N"/>
</dbReference>
<dbReference type="Gene3D" id="3.90.550.10">
    <property type="entry name" value="Spore Coat Polysaccharide Biosynthesis Protein SpsA, Chain A"/>
    <property type="match status" value="1"/>
</dbReference>
<dbReference type="GO" id="GO:0004653">
    <property type="term" value="F:polypeptide N-acetylgalactosaminyltransferase activity"/>
    <property type="evidence" value="ECO:0007669"/>
    <property type="project" value="TreeGrafter"/>
</dbReference>
<dbReference type="Pfam" id="PF00535">
    <property type="entry name" value="Glycos_transf_2"/>
    <property type="match status" value="1"/>
</dbReference>
<evidence type="ECO:0000256" key="10">
    <source>
        <dbReference type="ARBA" id="ARBA00023034"/>
    </source>
</evidence>
<reference evidence="19" key="1">
    <citation type="submission" date="2024-02" db="UniProtKB">
        <authorList>
            <consortium name="WormBaseParasite"/>
        </authorList>
    </citation>
    <scope>IDENTIFICATION</scope>
</reference>
<dbReference type="Pfam" id="PF01253">
    <property type="entry name" value="SUI1"/>
    <property type="match status" value="1"/>
</dbReference>
<evidence type="ECO:0000256" key="5">
    <source>
        <dbReference type="ARBA" id="ARBA00007514"/>
    </source>
</evidence>
<protein>
    <recommendedName>
        <fullName evidence="15">Polypeptide N-acetylgalactosaminyltransferase</fullName>
        <ecNumber evidence="15">2.4.1.-</ecNumber>
    </recommendedName>
    <alternativeName>
        <fullName evidence="15">Protein-UDP acetylgalactosaminyltransferase</fullName>
    </alternativeName>
</protein>
<evidence type="ECO:0000256" key="8">
    <source>
        <dbReference type="ARBA" id="ARBA00022968"/>
    </source>
</evidence>
<dbReference type="InterPro" id="IPR035992">
    <property type="entry name" value="Ricin_B-like_lectins"/>
</dbReference>
<accession>A0AAF5DG58</accession>
<organism evidence="18 19">
    <name type="scientific">Strongyloides stercoralis</name>
    <name type="common">Threadworm</name>
    <dbReference type="NCBI Taxonomy" id="6248"/>
    <lineage>
        <taxon>Eukaryota</taxon>
        <taxon>Metazoa</taxon>
        <taxon>Ecdysozoa</taxon>
        <taxon>Nematoda</taxon>
        <taxon>Chromadorea</taxon>
        <taxon>Rhabditida</taxon>
        <taxon>Tylenchina</taxon>
        <taxon>Panagrolaimomorpha</taxon>
        <taxon>Strongyloidoidea</taxon>
        <taxon>Strongyloididae</taxon>
        <taxon>Strongyloides</taxon>
    </lineage>
</organism>
<keyword evidence="14 15" id="KW-0464">Manganese</keyword>
<dbReference type="Gene3D" id="2.80.10.50">
    <property type="match status" value="1"/>
</dbReference>
<dbReference type="EC" id="2.4.1.-" evidence="15"/>
<comment type="subcellular location">
    <subcellularLocation>
        <location evidence="2 15">Golgi apparatus membrane</location>
        <topology evidence="2 15">Single-pass type II membrane protein</topology>
    </subcellularLocation>
</comment>
<dbReference type="PANTHER" id="PTHR11675:SF43">
    <property type="entry name" value="POLYPEPTIDE N-ACETYLGALACTOSAMINYLTRANSFERASE 1"/>
    <property type="match status" value="1"/>
</dbReference>
<dbReference type="SUPFAM" id="SSF53448">
    <property type="entry name" value="Nucleotide-diphospho-sugar transferases"/>
    <property type="match status" value="1"/>
</dbReference>
<keyword evidence="12 15" id="KW-1015">Disulfide bond</keyword>
<evidence type="ECO:0000256" key="7">
    <source>
        <dbReference type="ARBA" id="ARBA00022734"/>
    </source>
</evidence>
<dbReference type="WBParaSite" id="TCONS_00011250.p1">
    <property type="protein sequence ID" value="TCONS_00011250.p1"/>
    <property type="gene ID" value="XLOC_005485"/>
</dbReference>
<keyword evidence="15" id="KW-0808">Transferase</keyword>
<evidence type="ECO:0000256" key="11">
    <source>
        <dbReference type="ARBA" id="ARBA00023136"/>
    </source>
</evidence>
<evidence type="ECO:0000256" key="3">
    <source>
        <dbReference type="ARBA" id="ARBA00004922"/>
    </source>
</evidence>
<sequence>MGLIRAKIAGAELATGEVVVFLDSHCEANTGWLEPIVERISQNRKAIVCPAIDHISAESMAYSGSPELHSVGGFRWSLHFTWDPISERVKKTLKSNTDPVPSPTMAGGLLAANREFFFEIGSYDPGMDIWGGENLEISFRTWMCGGSVEFLGCSHVGHIFRSGHPYNMTGRNNNKDVHGTNSKRLAEVWMDEYKEYYYSHRTDLRYTDVGDLSERRQLKEKLKCKSFKWYLKNVIPEQYIPHEHSKFYGSISFWKKNLCLDTLQRSEEKFLKVGVYPCQNNANTELFGITYDGIFRREESCLESSQEGEYTYLKMGPCRNVKYAEKFEIVNEKIISKKNGLCLDFEGIMAGEDVRLMKCEDNKDSQTLLMNKYYFPEILLSLVYNFFKINMAEVEGKEKTYPLEVVYCPVCTMPLEYCEYSGKKCAKRAAQEVAESVDGIQIVDDDEPEEETKHQTRGGKGSNKKEVYEEPPTITLNRVSRGKNKYTTIVKNLNKHKVDLKVAAKFFSSKFACGSSVTGPDEIVIQGDVTDELFDIIPEKWSHITEDDIEDIGDDKK</sequence>
<dbReference type="InterPro" id="IPR000772">
    <property type="entry name" value="Ricin_B_lectin"/>
</dbReference>
<dbReference type="InterPro" id="IPR001173">
    <property type="entry name" value="Glyco_trans_2-like"/>
</dbReference>
<keyword evidence="13" id="KW-0325">Glycoprotein</keyword>
<dbReference type="GO" id="GO:0003743">
    <property type="term" value="F:translation initiation factor activity"/>
    <property type="evidence" value="ECO:0007669"/>
    <property type="project" value="InterPro"/>
</dbReference>
<dbReference type="PROSITE" id="PS50231">
    <property type="entry name" value="RICIN_B_LECTIN"/>
    <property type="match status" value="1"/>
</dbReference>
<evidence type="ECO:0000256" key="13">
    <source>
        <dbReference type="ARBA" id="ARBA00023180"/>
    </source>
</evidence>
<evidence type="ECO:0000256" key="14">
    <source>
        <dbReference type="ARBA" id="ARBA00023211"/>
    </source>
</evidence>
<dbReference type="GO" id="GO:0000139">
    <property type="term" value="C:Golgi membrane"/>
    <property type="evidence" value="ECO:0007669"/>
    <property type="project" value="UniProtKB-SubCell"/>
</dbReference>
<dbReference type="SUPFAM" id="SSF50370">
    <property type="entry name" value="Ricin B-like lectins"/>
    <property type="match status" value="1"/>
</dbReference>
<dbReference type="GO" id="GO:0006493">
    <property type="term" value="P:protein O-linked glycosylation"/>
    <property type="evidence" value="ECO:0007669"/>
    <property type="project" value="TreeGrafter"/>
</dbReference>
<evidence type="ECO:0000256" key="15">
    <source>
        <dbReference type="RuleBase" id="RU361242"/>
    </source>
</evidence>
<dbReference type="PROSITE" id="PS50296">
    <property type="entry name" value="SUI1"/>
    <property type="match status" value="1"/>
</dbReference>
<dbReference type="Pfam" id="PF21023">
    <property type="entry name" value="DENR_N"/>
    <property type="match status" value="1"/>
</dbReference>
<dbReference type="InterPro" id="IPR036877">
    <property type="entry name" value="SUI1_dom_sf"/>
</dbReference>
<dbReference type="Gene3D" id="3.30.780.10">
    <property type="entry name" value="SUI1-like domain"/>
    <property type="match status" value="1"/>
</dbReference>
<dbReference type="PANTHER" id="PTHR11675">
    <property type="entry name" value="N-ACETYLGALACTOSAMINYLTRANSFERASE"/>
    <property type="match status" value="1"/>
</dbReference>
<comment type="similarity">
    <text evidence="5">Belongs to the DENR family.</text>
</comment>
<dbReference type="Pfam" id="PF00652">
    <property type="entry name" value="Ricin_B_lectin"/>
    <property type="match status" value="1"/>
</dbReference>
<dbReference type="GO" id="GO:0030246">
    <property type="term" value="F:carbohydrate binding"/>
    <property type="evidence" value="ECO:0007669"/>
    <property type="project" value="UniProtKB-KW"/>
</dbReference>
<name>A0AAF5DG58_STRER</name>
<dbReference type="AlphaFoldDB" id="A0AAF5DG58"/>
<evidence type="ECO:0000256" key="9">
    <source>
        <dbReference type="ARBA" id="ARBA00022989"/>
    </source>
</evidence>
<keyword evidence="7 15" id="KW-0430">Lectin</keyword>
<dbReference type="Proteomes" id="UP000035681">
    <property type="component" value="Unplaced"/>
</dbReference>
<evidence type="ECO:0000256" key="2">
    <source>
        <dbReference type="ARBA" id="ARBA00004323"/>
    </source>
</evidence>
<evidence type="ECO:0000256" key="12">
    <source>
        <dbReference type="ARBA" id="ARBA00023157"/>
    </source>
</evidence>
<comment type="pathway">
    <text evidence="3 15">Protein modification; protein glycosylation.</text>
</comment>
<feature type="region of interest" description="Disordered" evidence="16">
    <location>
        <begin position="439"/>
        <end position="472"/>
    </location>
</feature>
<feature type="domain" description="SUI1" evidence="17">
    <location>
        <begin position="474"/>
        <end position="541"/>
    </location>
</feature>
<keyword evidence="6" id="KW-0812">Transmembrane</keyword>
<dbReference type="InterPro" id="IPR029044">
    <property type="entry name" value="Nucleotide-diphossugar_trans"/>
</dbReference>
<proteinExistence type="inferred from homology"/>
<evidence type="ECO:0000256" key="6">
    <source>
        <dbReference type="ARBA" id="ARBA00022692"/>
    </source>
</evidence>
<evidence type="ECO:0000256" key="16">
    <source>
        <dbReference type="SAM" id="MobiDB-lite"/>
    </source>
</evidence>
<keyword evidence="8" id="KW-0735">Signal-anchor</keyword>
<dbReference type="InterPro" id="IPR045885">
    <property type="entry name" value="GalNAc-T"/>
</dbReference>
<dbReference type="InterPro" id="IPR046447">
    <property type="entry name" value="DENR_C"/>
</dbReference>
<evidence type="ECO:0000313" key="19">
    <source>
        <dbReference type="WBParaSite" id="TCONS_00011250.p1"/>
    </source>
</evidence>
<keyword evidence="18" id="KW-1185">Reference proteome</keyword>
<dbReference type="SUPFAM" id="SSF55159">
    <property type="entry name" value="eIF1-like"/>
    <property type="match status" value="1"/>
</dbReference>
<comment type="similarity">
    <text evidence="4 15">Belongs to the glycosyltransferase 2 family. GalNAc-T subfamily.</text>
</comment>
<dbReference type="CDD" id="cd02510">
    <property type="entry name" value="pp-GalNAc-T"/>
    <property type="match status" value="1"/>
</dbReference>
<keyword evidence="9" id="KW-1133">Transmembrane helix</keyword>
<keyword evidence="11" id="KW-0472">Membrane</keyword>
<evidence type="ECO:0000256" key="1">
    <source>
        <dbReference type="ARBA" id="ARBA00001936"/>
    </source>
</evidence>
<evidence type="ECO:0000256" key="4">
    <source>
        <dbReference type="ARBA" id="ARBA00005680"/>
    </source>
</evidence>
<evidence type="ECO:0000313" key="18">
    <source>
        <dbReference type="Proteomes" id="UP000035681"/>
    </source>
</evidence>
<comment type="cofactor">
    <cofactor evidence="1 15">
        <name>Mn(2+)</name>
        <dbReference type="ChEBI" id="CHEBI:29035"/>
    </cofactor>
</comment>